<proteinExistence type="predicted"/>
<dbReference type="eggNOG" id="ENOG5031TB7">
    <property type="taxonomic scope" value="Bacteria"/>
</dbReference>
<dbReference type="OrthoDB" id="1656098at2"/>
<sequence length="245" mass="27646">MKKVLDFTKLRWRYILVALIALIIGGNMGPSQAEVDAATNSKEKQQEQIDKLKLTNEESKLKIKELEDKVKQAEPFFLLEEEERKEKEAELKKKEEEAKAKKAKEEAAAKAKEEAKAKAKEEAEAKAEAKKKAEEEEKERIGYDTGITYDQLARNPDDFIFEKVKFYGKVIQVMEGDGITQIRLAVNDNYDTVLFAEFDSAVVDSRILEDDKITIRGLSSGLMTYESTMGGSISIPGVSVDQIEQ</sequence>
<organism evidence="2 3">
    <name type="scientific">Planococcus donghaensis MPA1U2</name>
    <dbReference type="NCBI Taxonomy" id="933115"/>
    <lineage>
        <taxon>Bacteria</taxon>
        <taxon>Bacillati</taxon>
        <taxon>Bacillota</taxon>
        <taxon>Bacilli</taxon>
        <taxon>Bacillales</taxon>
        <taxon>Caryophanaceae</taxon>
        <taxon>Planococcus</taxon>
    </lineage>
</organism>
<evidence type="ECO:0000313" key="2">
    <source>
        <dbReference type="EMBL" id="EGA90258.1"/>
    </source>
</evidence>
<evidence type="ECO:0008006" key="4">
    <source>
        <dbReference type="Google" id="ProtNLM"/>
    </source>
</evidence>
<name>E7RFH1_9BACL</name>
<accession>E7RFH1</accession>
<dbReference type="AlphaFoldDB" id="E7RFH1"/>
<protein>
    <recommendedName>
        <fullName evidence="4">Toxin regulator</fullName>
    </recommendedName>
</protein>
<evidence type="ECO:0000256" key="1">
    <source>
        <dbReference type="SAM" id="MobiDB-lite"/>
    </source>
</evidence>
<evidence type="ECO:0000313" key="3">
    <source>
        <dbReference type="Proteomes" id="UP000003052"/>
    </source>
</evidence>
<gene>
    <name evidence="2" type="ORF">GPDM_06073</name>
</gene>
<reference evidence="2 3" key="1">
    <citation type="journal article" date="2011" name="J. Bacteriol.">
        <title>The Draft Genome of Planococcus donghaensis MPA1U2 Reveals Nonsporulation Pathways Controlled by a Conserved Spo0A Regulon.</title>
        <authorList>
            <person name="Pearson M.D."/>
            <person name="Noller H.F."/>
        </authorList>
    </citation>
    <scope>NUCLEOTIDE SEQUENCE [LARGE SCALE GENOMIC DNA]</scope>
    <source>
        <strain evidence="2 3">MPA1U2</strain>
    </source>
</reference>
<dbReference type="EMBL" id="AEPB01000020">
    <property type="protein sequence ID" value="EGA90258.1"/>
    <property type="molecule type" value="Genomic_DNA"/>
</dbReference>
<feature type="compositionally biased region" description="Basic and acidic residues" evidence="1">
    <location>
        <begin position="41"/>
        <end position="52"/>
    </location>
</feature>
<feature type="region of interest" description="Disordered" evidence="1">
    <location>
        <begin position="31"/>
        <end position="52"/>
    </location>
</feature>
<comment type="caution">
    <text evidence="2">The sequence shown here is derived from an EMBL/GenBank/DDBJ whole genome shotgun (WGS) entry which is preliminary data.</text>
</comment>
<dbReference type="Proteomes" id="UP000003052">
    <property type="component" value="Unassembled WGS sequence"/>
</dbReference>